<accession>A0A6P1XZG4</accession>
<keyword evidence="2 4" id="KW-0694">RNA-binding</keyword>
<dbReference type="InterPro" id="IPR036986">
    <property type="entry name" value="S4_RNA-bd_sf"/>
</dbReference>
<dbReference type="SUPFAM" id="SSF55120">
    <property type="entry name" value="Pseudouridine synthase"/>
    <property type="match status" value="1"/>
</dbReference>
<evidence type="ECO:0000313" key="7">
    <source>
        <dbReference type="EMBL" id="QHX42765.1"/>
    </source>
</evidence>
<dbReference type="PROSITE" id="PS01149">
    <property type="entry name" value="PSI_RSU"/>
    <property type="match status" value="1"/>
</dbReference>
<dbReference type="EC" id="5.4.99.-" evidence="5"/>
<dbReference type="GO" id="GO:0000455">
    <property type="term" value="P:enzyme-directed rRNA pseudouridine synthesis"/>
    <property type="evidence" value="ECO:0007669"/>
    <property type="project" value="UniProtKB-ARBA"/>
</dbReference>
<dbReference type="InterPro" id="IPR020103">
    <property type="entry name" value="PsdUridine_synth_cat_dom_sf"/>
</dbReference>
<dbReference type="Pfam" id="PF00849">
    <property type="entry name" value="PseudoU_synth_2"/>
    <property type="match status" value="1"/>
</dbReference>
<dbReference type="InterPro" id="IPR006145">
    <property type="entry name" value="PsdUridine_synth_RsuA/RluA"/>
</dbReference>
<dbReference type="InterPro" id="IPR042092">
    <property type="entry name" value="PsdUridine_s_RsuA/RluB/E/F_cat"/>
</dbReference>
<dbReference type="InterPro" id="IPR050343">
    <property type="entry name" value="RsuA_PseudoU_synthase"/>
</dbReference>
<feature type="domain" description="RNA-binding S4" evidence="6">
    <location>
        <begin position="3"/>
        <end position="61"/>
    </location>
</feature>
<reference evidence="7 8" key="1">
    <citation type="submission" date="2020-01" db="EMBL/GenBank/DDBJ databases">
        <title>Complete genome sequence of a human oral phylogroup 1 Treponema sp. strain ATCC 700766, originally isolated from periodontitis dental plaque.</title>
        <authorList>
            <person name="Chan Y."/>
            <person name="Huo Y.-B."/>
            <person name="Yu X.-L."/>
            <person name="Zeng H."/>
            <person name="Leung W.-K."/>
            <person name="Watt R.M."/>
        </authorList>
    </citation>
    <scope>NUCLEOTIDE SEQUENCE [LARGE SCALE GENOMIC DNA]</scope>
    <source>
        <strain evidence="7 8">OMZ 804</strain>
    </source>
</reference>
<dbReference type="PANTHER" id="PTHR47683:SF4">
    <property type="entry name" value="PSEUDOURIDINE SYNTHASE"/>
    <property type="match status" value="1"/>
</dbReference>
<organism evidence="7 8">
    <name type="scientific">Treponema vincentii</name>
    <dbReference type="NCBI Taxonomy" id="69710"/>
    <lineage>
        <taxon>Bacteria</taxon>
        <taxon>Pseudomonadati</taxon>
        <taxon>Spirochaetota</taxon>
        <taxon>Spirochaetia</taxon>
        <taxon>Spirochaetales</taxon>
        <taxon>Treponemataceae</taxon>
        <taxon>Treponema</taxon>
    </lineage>
</organism>
<dbReference type="AlphaFoldDB" id="A0A6P1XZG4"/>
<dbReference type="PROSITE" id="PS50889">
    <property type="entry name" value="S4"/>
    <property type="match status" value="1"/>
</dbReference>
<evidence type="ECO:0000259" key="6">
    <source>
        <dbReference type="SMART" id="SM00363"/>
    </source>
</evidence>
<name>A0A6P1XZG4_9SPIR</name>
<dbReference type="Gene3D" id="3.10.290.10">
    <property type="entry name" value="RNA-binding S4 domain"/>
    <property type="match status" value="1"/>
</dbReference>
<comment type="similarity">
    <text evidence="1 5">Belongs to the pseudouridine synthase RsuA family.</text>
</comment>
<gene>
    <name evidence="7" type="ORF">GWP43_04085</name>
</gene>
<dbReference type="RefSeq" id="WP_162662910.1">
    <property type="nucleotide sequence ID" value="NZ_CP048020.1"/>
</dbReference>
<dbReference type="CDD" id="cd00165">
    <property type="entry name" value="S4"/>
    <property type="match status" value="1"/>
</dbReference>
<dbReference type="GO" id="GO:0003723">
    <property type="term" value="F:RNA binding"/>
    <property type="evidence" value="ECO:0007669"/>
    <property type="project" value="UniProtKB-KW"/>
</dbReference>
<dbReference type="KEGG" id="trz:GWP43_04085"/>
<evidence type="ECO:0000256" key="5">
    <source>
        <dbReference type="RuleBase" id="RU003887"/>
    </source>
</evidence>
<dbReference type="Proteomes" id="UP000464374">
    <property type="component" value="Chromosome"/>
</dbReference>
<dbReference type="Pfam" id="PF01479">
    <property type="entry name" value="S4"/>
    <property type="match status" value="1"/>
</dbReference>
<dbReference type="EMBL" id="CP048020">
    <property type="protein sequence ID" value="QHX42765.1"/>
    <property type="molecule type" value="Genomic_DNA"/>
</dbReference>
<evidence type="ECO:0000256" key="4">
    <source>
        <dbReference type="PROSITE-ProRule" id="PRU00182"/>
    </source>
</evidence>
<dbReference type="InterPro" id="IPR002942">
    <property type="entry name" value="S4_RNA-bd"/>
</dbReference>
<dbReference type="InterPro" id="IPR018496">
    <property type="entry name" value="PsdUridine_synth_RsuA/RluB_CS"/>
</dbReference>
<evidence type="ECO:0000256" key="3">
    <source>
        <dbReference type="ARBA" id="ARBA00023235"/>
    </source>
</evidence>
<dbReference type="SMART" id="SM00363">
    <property type="entry name" value="S4"/>
    <property type="match status" value="1"/>
</dbReference>
<dbReference type="CDD" id="cd02553">
    <property type="entry name" value="PseudoU_synth_RsuA"/>
    <property type="match status" value="1"/>
</dbReference>
<evidence type="ECO:0000256" key="2">
    <source>
        <dbReference type="ARBA" id="ARBA00022884"/>
    </source>
</evidence>
<dbReference type="Gene3D" id="3.30.70.580">
    <property type="entry name" value="Pseudouridine synthase I, catalytic domain, N-terminal subdomain"/>
    <property type="match status" value="1"/>
</dbReference>
<dbReference type="PANTHER" id="PTHR47683">
    <property type="entry name" value="PSEUDOURIDINE SYNTHASE FAMILY PROTEIN-RELATED"/>
    <property type="match status" value="1"/>
</dbReference>
<dbReference type="GO" id="GO:0120159">
    <property type="term" value="F:rRNA pseudouridine synthase activity"/>
    <property type="evidence" value="ECO:0007669"/>
    <property type="project" value="UniProtKB-ARBA"/>
</dbReference>
<sequence>MLVRIDKILAANGLGSRKDVRRLLRKEDFRINGTRVTDAGTLLDPENDTLSHNGEKLYLRTCCYLMLNKPAGVVTSTSDPLHRTVMELLPPPFSAMSLFPIGRLDLDTEGLLIITDDGELTHRLTAPKSACIKSYYLETAVPFTEAEFYVAKTACAQGLSLGKTFTCLPAIFERTEAQNIKTKWAFLMHICEGKYHQVKKMIKVLGNEVIYLKRISMGGVMLDPQLSAGSCRELTSDEVTALKKI</sequence>
<proteinExistence type="inferred from homology"/>
<dbReference type="SUPFAM" id="SSF55174">
    <property type="entry name" value="Alpha-L RNA-binding motif"/>
    <property type="match status" value="1"/>
</dbReference>
<dbReference type="Gene3D" id="3.30.70.1560">
    <property type="entry name" value="Alpha-L RNA-binding motif"/>
    <property type="match status" value="1"/>
</dbReference>
<protein>
    <recommendedName>
        <fullName evidence="5">Pseudouridine synthase</fullName>
        <ecNumber evidence="5">5.4.99.-</ecNumber>
    </recommendedName>
</protein>
<dbReference type="InterPro" id="IPR000748">
    <property type="entry name" value="PsdUridine_synth_RsuA/RluB/E/F"/>
</dbReference>
<evidence type="ECO:0000256" key="1">
    <source>
        <dbReference type="ARBA" id="ARBA00008348"/>
    </source>
</evidence>
<dbReference type="NCBIfam" id="TIGR00093">
    <property type="entry name" value="pseudouridine synthase"/>
    <property type="match status" value="1"/>
</dbReference>
<dbReference type="InterPro" id="IPR020094">
    <property type="entry name" value="TruA/RsuA/RluB/E/F_N"/>
</dbReference>
<evidence type="ECO:0000313" key="8">
    <source>
        <dbReference type="Proteomes" id="UP000464374"/>
    </source>
</evidence>
<keyword evidence="3 5" id="KW-0413">Isomerase</keyword>